<evidence type="ECO:0000313" key="4">
    <source>
        <dbReference type="EMBL" id="KIY70106.1"/>
    </source>
</evidence>
<feature type="compositionally biased region" description="Acidic residues" evidence="1">
    <location>
        <begin position="303"/>
        <end position="320"/>
    </location>
</feature>
<dbReference type="OrthoDB" id="2507743at2759"/>
<feature type="region of interest" description="Disordered" evidence="1">
    <location>
        <begin position="174"/>
        <end position="272"/>
    </location>
</feature>
<feature type="region of interest" description="Disordered" evidence="1">
    <location>
        <begin position="300"/>
        <end position="400"/>
    </location>
</feature>
<keyword evidence="5" id="KW-1185">Reference proteome</keyword>
<dbReference type="STRING" id="1314674.A0A0D7BKG0"/>
<feature type="region of interest" description="Disordered" evidence="1">
    <location>
        <begin position="54"/>
        <end position="111"/>
    </location>
</feature>
<dbReference type="EMBL" id="KN880473">
    <property type="protein sequence ID" value="KIY70106.1"/>
    <property type="molecule type" value="Genomic_DNA"/>
</dbReference>
<proteinExistence type="predicted"/>
<keyword evidence="2" id="KW-0812">Transmembrane</keyword>
<keyword evidence="2" id="KW-0472">Membrane</keyword>
<keyword evidence="2" id="KW-1133">Transmembrane helix</keyword>
<feature type="compositionally biased region" description="Low complexity" evidence="1">
    <location>
        <begin position="60"/>
        <end position="70"/>
    </location>
</feature>
<feature type="chain" id="PRO_5002317291" evidence="3">
    <location>
        <begin position="23"/>
        <end position="400"/>
    </location>
</feature>
<evidence type="ECO:0000256" key="2">
    <source>
        <dbReference type="SAM" id="Phobius"/>
    </source>
</evidence>
<dbReference type="Proteomes" id="UP000054007">
    <property type="component" value="Unassembled WGS sequence"/>
</dbReference>
<feature type="compositionally biased region" description="Low complexity" evidence="1">
    <location>
        <begin position="332"/>
        <end position="347"/>
    </location>
</feature>
<keyword evidence="3" id="KW-0732">Signal</keyword>
<organism evidence="4 5">
    <name type="scientific">Cylindrobasidium torrendii FP15055 ss-10</name>
    <dbReference type="NCBI Taxonomy" id="1314674"/>
    <lineage>
        <taxon>Eukaryota</taxon>
        <taxon>Fungi</taxon>
        <taxon>Dikarya</taxon>
        <taxon>Basidiomycota</taxon>
        <taxon>Agaricomycotina</taxon>
        <taxon>Agaricomycetes</taxon>
        <taxon>Agaricomycetidae</taxon>
        <taxon>Agaricales</taxon>
        <taxon>Marasmiineae</taxon>
        <taxon>Physalacriaceae</taxon>
        <taxon>Cylindrobasidium</taxon>
    </lineage>
</organism>
<dbReference type="AlphaFoldDB" id="A0A0D7BKG0"/>
<gene>
    <name evidence="4" type="ORF">CYLTODRAFT_420079</name>
</gene>
<feature type="non-terminal residue" evidence="4">
    <location>
        <position position="1"/>
    </location>
</feature>
<feature type="signal peptide" evidence="3">
    <location>
        <begin position="1"/>
        <end position="22"/>
    </location>
</feature>
<name>A0A0D7BKG0_9AGAR</name>
<evidence type="ECO:0000256" key="3">
    <source>
        <dbReference type="SAM" id="SignalP"/>
    </source>
</evidence>
<feature type="compositionally biased region" description="Low complexity" evidence="1">
    <location>
        <begin position="250"/>
        <end position="263"/>
    </location>
</feature>
<evidence type="ECO:0000313" key="5">
    <source>
        <dbReference type="Proteomes" id="UP000054007"/>
    </source>
</evidence>
<sequence length="400" mass="43763">MTPMVILFTNFHHLFMFPFTFTVPGISNPFTPIAQEAALSKTVAAASGLPARAPLEKIPISRQRPPRSTSPSPPMNKKRGWEPSFGEPTYSTTHTTLASSSGYLDTPSKYRDMANLTPNEIHEIEEMAEEMPPPAKRRRGLAGSIVSTAVSAALIGTAVGLTVYRLWRDRGTKSEQELLPPPPYHPGEWQQNEREPSPVPQPPRAIHVQPPTPRRKPRLHQAGSLNRRVNTRRTRARVPAFTPPPTQSRAQSTAPAIASSSSSTYLPEPDMDDQMDWIGGKLSLLIEEGKKALGTGVVVMSEAPEDGVDNGDDDWEEEDSSVPSSPRKRSRNPYAASSASPRSSRFSLHSRDTSLDQDSAGGMTPSASLRFAEDTSSWASPELRASMEQARANALRNRGL</sequence>
<protein>
    <submittedName>
        <fullName evidence="4">Uncharacterized protein</fullName>
    </submittedName>
</protein>
<accession>A0A0D7BKG0</accession>
<reference evidence="4 5" key="1">
    <citation type="journal article" date="2015" name="Fungal Genet. Biol.">
        <title>Evolution of novel wood decay mechanisms in Agaricales revealed by the genome sequences of Fistulina hepatica and Cylindrobasidium torrendii.</title>
        <authorList>
            <person name="Floudas D."/>
            <person name="Held B.W."/>
            <person name="Riley R."/>
            <person name="Nagy L.G."/>
            <person name="Koehler G."/>
            <person name="Ransdell A.S."/>
            <person name="Younus H."/>
            <person name="Chow J."/>
            <person name="Chiniquy J."/>
            <person name="Lipzen A."/>
            <person name="Tritt A."/>
            <person name="Sun H."/>
            <person name="Haridas S."/>
            <person name="LaButti K."/>
            <person name="Ohm R.A."/>
            <person name="Kues U."/>
            <person name="Blanchette R.A."/>
            <person name="Grigoriev I.V."/>
            <person name="Minto R.E."/>
            <person name="Hibbett D.S."/>
        </authorList>
    </citation>
    <scope>NUCLEOTIDE SEQUENCE [LARGE SCALE GENOMIC DNA]</scope>
    <source>
        <strain evidence="4 5">FP15055 ss-10</strain>
    </source>
</reference>
<feature type="compositionally biased region" description="Polar residues" evidence="1">
    <location>
        <begin position="89"/>
        <end position="103"/>
    </location>
</feature>
<evidence type="ECO:0000256" key="1">
    <source>
        <dbReference type="SAM" id="MobiDB-lite"/>
    </source>
</evidence>
<feature type="transmembrane region" description="Helical" evidence="2">
    <location>
        <begin position="141"/>
        <end position="167"/>
    </location>
</feature>